<dbReference type="PANTHER" id="PTHR30469:SF11">
    <property type="entry name" value="BLL4320 PROTEIN"/>
    <property type="match status" value="1"/>
</dbReference>
<dbReference type="InterPro" id="IPR058625">
    <property type="entry name" value="MdtA-like_BSH"/>
</dbReference>
<dbReference type="Gene3D" id="2.40.50.100">
    <property type="match status" value="1"/>
</dbReference>
<dbReference type="SUPFAM" id="SSF111369">
    <property type="entry name" value="HlyD-like secretion proteins"/>
    <property type="match status" value="1"/>
</dbReference>
<dbReference type="InterPro" id="IPR058792">
    <property type="entry name" value="Beta-barrel_RND_2"/>
</dbReference>
<dbReference type="RefSeq" id="WP_284298824.1">
    <property type="nucleotide sequence ID" value="NZ_BSSV01000005.1"/>
</dbReference>
<dbReference type="InterPro" id="IPR006143">
    <property type="entry name" value="RND_pump_MFP"/>
</dbReference>
<accession>A0ABQ6HEY0</accession>
<dbReference type="Gene3D" id="2.40.30.170">
    <property type="match status" value="1"/>
</dbReference>
<dbReference type="InterPro" id="IPR058624">
    <property type="entry name" value="MdtA-like_HH"/>
</dbReference>
<dbReference type="EMBL" id="BSSV01000005">
    <property type="protein sequence ID" value="GLX86109.1"/>
    <property type="molecule type" value="Genomic_DNA"/>
</dbReference>
<evidence type="ECO:0000256" key="2">
    <source>
        <dbReference type="SAM" id="Coils"/>
    </source>
</evidence>
<protein>
    <submittedName>
        <fullName evidence="6">MexH family multidrug efflux RND transporter periplasmic adaptor subunit</fullName>
    </submittedName>
</protein>
<evidence type="ECO:0000259" key="5">
    <source>
        <dbReference type="Pfam" id="PF25954"/>
    </source>
</evidence>
<evidence type="ECO:0000256" key="1">
    <source>
        <dbReference type="ARBA" id="ARBA00009477"/>
    </source>
</evidence>
<feature type="coiled-coil region" evidence="2">
    <location>
        <begin position="127"/>
        <end position="161"/>
    </location>
</feature>
<dbReference type="Pfam" id="PF25917">
    <property type="entry name" value="BSH_RND"/>
    <property type="match status" value="1"/>
</dbReference>
<keyword evidence="7" id="KW-1185">Reference proteome</keyword>
<gene>
    <name evidence="6" type="ORF">tloyanaT_23620</name>
</gene>
<keyword evidence="2" id="KW-0175">Coiled coil</keyword>
<evidence type="ECO:0000313" key="6">
    <source>
        <dbReference type="EMBL" id="GLX86109.1"/>
    </source>
</evidence>
<feature type="domain" description="Multidrug resistance protein MdtA-like barrel-sandwich hybrid" evidence="4">
    <location>
        <begin position="77"/>
        <end position="193"/>
    </location>
</feature>
<sequence length="368" mass="40237">MNITRWLSAVFILLVVILGLGFIKFGQIQAAIAFAESFPEPSASVVSTYAQTSEYTKTTKVIGQVKATKTLTISNEYPGAITLVGFKPGDVVDQDQVLLKIDSSVEQANLAAAKARLTLASKTLQRFKKLVDQNRISQDEVDRAEAEVAVAQAEIDNLQVIIAKKVIKAPFAGRIDLSQYQVGQLLDANSQIAQLIGIGDEIWVDFSIPQTLTQLSVGDEVQVTLSSSNTAEVIRTARVIAKHASLDANSRQQTYRALLDNSEQRFIHNQIVNVVVPTEQRRVVMVPTNAVTRSHFGEFVYQLVKDEAGNWRAKPVKVELGDKVQDMQVVLSGLTGSELIASEGAFKLRENILVYTQEPELTAAIGGK</sequence>
<evidence type="ECO:0000259" key="3">
    <source>
        <dbReference type="Pfam" id="PF25876"/>
    </source>
</evidence>
<organism evidence="6 7">
    <name type="scientific">Thalassotalea loyana</name>
    <dbReference type="NCBI Taxonomy" id="280483"/>
    <lineage>
        <taxon>Bacteria</taxon>
        <taxon>Pseudomonadati</taxon>
        <taxon>Pseudomonadota</taxon>
        <taxon>Gammaproteobacteria</taxon>
        <taxon>Alteromonadales</taxon>
        <taxon>Colwelliaceae</taxon>
        <taxon>Thalassotalea</taxon>
    </lineage>
</organism>
<name>A0ABQ6HEY0_9GAMM</name>
<dbReference type="Pfam" id="PF25876">
    <property type="entry name" value="HH_MFP_RND"/>
    <property type="match status" value="1"/>
</dbReference>
<feature type="domain" description="CusB-like beta-barrel" evidence="5">
    <location>
        <begin position="202"/>
        <end position="275"/>
    </location>
</feature>
<dbReference type="Gene3D" id="2.40.420.20">
    <property type="match status" value="1"/>
</dbReference>
<proteinExistence type="inferred from homology"/>
<feature type="domain" description="Multidrug resistance protein MdtA-like alpha-helical hairpin" evidence="3">
    <location>
        <begin position="106"/>
        <end position="157"/>
    </location>
</feature>
<comment type="similarity">
    <text evidence="1">Belongs to the membrane fusion protein (MFP) (TC 8.A.1) family.</text>
</comment>
<evidence type="ECO:0000313" key="7">
    <source>
        <dbReference type="Proteomes" id="UP001157134"/>
    </source>
</evidence>
<dbReference type="Gene3D" id="1.10.287.470">
    <property type="entry name" value="Helix hairpin bin"/>
    <property type="match status" value="1"/>
</dbReference>
<dbReference type="PANTHER" id="PTHR30469">
    <property type="entry name" value="MULTIDRUG RESISTANCE PROTEIN MDTA"/>
    <property type="match status" value="1"/>
</dbReference>
<dbReference type="Proteomes" id="UP001157134">
    <property type="component" value="Unassembled WGS sequence"/>
</dbReference>
<comment type="caution">
    <text evidence="6">The sequence shown here is derived from an EMBL/GenBank/DDBJ whole genome shotgun (WGS) entry which is preliminary data.</text>
</comment>
<dbReference type="NCBIfam" id="TIGR01730">
    <property type="entry name" value="RND_mfp"/>
    <property type="match status" value="1"/>
</dbReference>
<dbReference type="Pfam" id="PF25954">
    <property type="entry name" value="Beta-barrel_RND_2"/>
    <property type="match status" value="1"/>
</dbReference>
<reference evidence="6 7" key="1">
    <citation type="submission" date="2023-03" db="EMBL/GenBank/DDBJ databases">
        <title>Thalassotalea loyana LMG 22536T draft genome sequence.</title>
        <authorList>
            <person name="Sawabe T."/>
        </authorList>
    </citation>
    <scope>NUCLEOTIDE SEQUENCE [LARGE SCALE GENOMIC DNA]</scope>
    <source>
        <strain evidence="6 7">LMG 22536</strain>
    </source>
</reference>
<evidence type="ECO:0000259" key="4">
    <source>
        <dbReference type="Pfam" id="PF25917"/>
    </source>
</evidence>